<comment type="caution">
    <text evidence="2">The sequence shown here is derived from an EMBL/GenBank/DDBJ whole genome shotgun (WGS) entry which is preliminary data.</text>
</comment>
<protein>
    <submittedName>
        <fullName evidence="2">Uncharacterized protein</fullName>
    </submittedName>
</protein>
<dbReference type="EMBL" id="CAJOAZ010000495">
    <property type="protein sequence ID" value="CAF3662229.1"/>
    <property type="molecule type" value="Genomic_DNA"/>
</dbReference>
<dbReference type="AlphaFoldDB" id="A0A818RZU6"/>
<evidence type="ECO:0000313" key="2">
    <source>
        <dbReference type="EMBL" id="CAF3662229.1"/>
    </source>
</evidence>
<reference evidence="2" key="1">
    <citation type="submission" date="2021-02" db="EMBL/GenBank/DDBJ databases">
        <authorList>
            <person name="Nowell W R."/>
        </authorList>
    </citation>
    <scope>NUCLEOTIDE SEQUENCE</scope>
</reference>
<organism evidence="2 3">
    <name type="scientific">Adineta steineri</name>
    <dbReference type="NCBI Taxonomy" id="433720"/>
    <lineage>
        <taxon>Eukaryota</taxon>
        <taxon>Metazoa</taxon>
        <taxon>Spiralia</taxon>
        <taxon>Gnathifera</taxon>
        <taxon>Rotifera</taxon>
        <taxon>Eurotatoria</taxon>
        <taxon>Bdelloidea</taxon>
        <taxon>Adinetida</taxon>
        <taxon>Adinetidae</taxon>
        <taxon>Adineta</taxon>
    </lineage>
</organism>
<dbReference type="EMBL" id="CAJNOG010001244">
    <property type="protein sequence ID" value="CAF1424792.1"/>
    <property type="molecule type" value="Genomic_DNA"/>
</dbReference>
<gene>
    <name evidence="1" type="ORF">JYZ213_LOCUS39204</name>
    <name evidence="2" type="ORF">OXD698_LOCUS9676</name>
</gene>
<sequence>MLDYNITSSIATKWIEKLKYDVLRFSLDSIDLNLIEVGNAVNIQLKRPSYVGLATNSNISSCACLGGLTNYYTLVQGEQFFKSSFRLSKQSLFDRSLFLPDLHVLHSHFIFEHKYN</sequence>
<evidence type="ECO:0000313" key="1">
    <source>
        <dbReference type="EMBL" id="CAF1424792.1"/>
    </source>
</evidence>
<proteinExistence type="predicted"/>
<dbReference type="Proteomes" id="UP000663845">
    <property type="component" value="Unassembled WGS sequence"/>
</dbReference>
<dbReference type="Proteomes" id="UP000663844">
    <property type="component" value="Unassembled WGS sequence"/>
</dbReference>
<accession>A0A818RZU6</accession>
<name>A0A818RZU6_9BILA</name>
<evidence type="ECO:0000313" key="3">
    <source>
        <dbReference type="Proteomes" id="UP000663844"/>
    </source>
</evidence>